<dbReference type="Pfam" id="PF08787">
    <property type="entry name" value="Alginate_lyase2"/>
    <property type="match status" value="1"/>
</dbReference>
<dbReference type="InterPro" id="IPR013320">
    <property type="entry name" value="ConA-like_dom_sf"/>
</dbReference>
<feature type="signal peptide" evidence="1">
    <location>
        <begin position="1"/>
        <end position="26"/>
    </location>
</feature>
<keyword evidence="4" id="KW-1185">Reference proteome</keyword>
<evidence type="ECO:0000313" key="4">
    <source>
        <dbReference type="Proteomes" id="UP000676325"/>
    </source>
</evidence>
<dbReference type="Proteomes" id="UP000676325">
    <property type="component" value="Unassembled WGS sequence"/>
</dbReference>
<proteinExistence type="predicted"/>
<dbReference type="EMBL" id="JAGSOH010000179">
    <property type="protein sequence ID" value="MBR7831048.1"/>
    <property type="molecule type" value="Genomic_DNA"/>
</dbReference>
<reference evidence="3" key="1">
    <citation type="submission" date="2021-04" db="EMBL/GenBank/DDBJ databases">
        <title>Genome based classification of Actinospica acidithermotolerans sp. nov., an actinobacterium isolated from an Indonesian hot spring.</title>
        <authorList>
            <person name="Kusuma A.B."/>
            <person name="Putra K.E."/>
            <person name="Nafisah S."/>
            <person name="Loh J."/>
            <person name="Nouioui I."/>
            <person name="Goodfellow M."/>
        </authorList>
    </citation>
    <scope>NUCLEOTIDE SEQUENCE</scope>
    <source>
        <strain evidence="3">MGRD01-02</strain>
    </source>
</reference>
<dbReference type="GO" id="GO:0016829">
    <property type="term" value="F:lyase activity"/>
    <property type="evidence" value="ECO:0007669"/>
    <property type="project" value="UniProtKB-KW"/>
</dbReference>
<dbReference type="RefSeq" id="WP_212522167.1">
    <property type="nucleotide sequence ID" value="NZ_JAGSOH010000179.1"/>
</dbReference>
<dbReference type="InterPro" id="IPR014895">
    <property type="entry name" value="Alginate_lyase_2"/>
</dbReference>
<comment type="caution">
    <text evidence="3">The sequence shown here is derived from an EMBL/GenBank/DDBJ whole genome shotgun (WGS) entry which is preliminary data.</text>
</comment>
<protein>
    <submittedName>
        <fullName evidence="3">Polysaccharide lyase family 7 protein</fullName>
    </submittedName>
</protein>
<dbReference type="Gene3D" id="2.60.120.200">
    <property type="match status" value="1"/>
</dbReference>
<evidence type="ECO:0000259" key="2">
    <source>
        <dbReference type="Pfam" id="PF08787"/>
    </source>
</evidence>
<sequence>MKRLTWIATTAGVLALITGAAEVALATTSSASPPPAAADTSATGRLSAATATSTAAPGTTDTVSLGGWAGLLLPVNPSGQLSGKDAMVVRPARLDAPWLTRTSGGALEFWAPSGGATTPGSLHSRTELESATKYSVGKQEHVLSATLEIQQLPKSKPQICVAQLHAGGSGGSNPFVMVDYGSGGLYVMVETGTSASPSYYTLLTGVPLGAALSYRLADNGNGTLTFAATSGSQNRAFTVRVPPALDGASGHFSAGDYEQGTVSKGSNDGGRVLFTALTQS</sequence>
<dbReference type="AlphaFoldDB" id="A0A941EII6"/>
<keyword evidence="1" id="KW-0732">Signal</keyword>
<accession>A0A941EII6</accession>
<evidence type="ECO:0000313" key="3">
    <source>
        <dbReference type="EMBL" id="MBR7831048.1"/>
    </source>
</evidence>
<evidence type="ECO:0000256" key="1">
    <source>
        <dbReference type="SAM" id="SignalP"/>
    </source>
</evidence>
<feature type="chain" id="PRO_5039049937" evidence="1">
    <location>
        <begin position="27"/>
        <end position="280"/>
    </location>
</feature>
<organism evidence="3 4">
    <name type="scientific">Actinospica acidithermotolerans</name>
    <dbReference type="NCBI Taxonomy" id="2828514"/>
    <lineage>
        <taxon>Bacteria</taxon>
        <taxon>Bacillati</taxon>
        <taxon>Actinomycetota</taxon>
        <taxon>Actinomycetes</taxon>
        <taxon>Catenulisporales</taxon>
        <taxon>Actinospicaceae</taxon>
        <taxon>Actinospica</taxon>
    </lineage>
</organism>
<dbReference type="SUPFAM" id="SSF49899">
    <property type="entry name" value="Concanavalin A-like lectins/glucanases"/>
    <property type="match status" value="1"/>
</dbReference>
<gene>
    <name evidence="3" type="ORF">KDK95_32385</name>
</gene>
<feature type="domain" description="Alginate lyase 2" evidence="2">
    <location>
        <begin position="94"/>
        <end position="278"/>
    </location>
</feature>
<keyword evidence="3" id="KW-0456">Lyase</keyword>
<name>A0A941EII6_9ACTN</name>